<dbReference type="InterPro" id="IPR012972">
    <property type="entry name" value="NLE"/>
</dbReference>
<proteinExistence type="predicted"/>
<evidence type="ECO:0000313" key="8">
    <source>
        <dbReference type="EMBL" id="EER11376.1"/>
    </source>
</evidence>
<evidence type="ECO:0000256" key="5">
    <source>
        <dbReference type="PROSITE-ProRule" id="PRU00221"/>
    </source>
</evidence>
<keyword evidence="3" id="KW-0677">Repeat</keyword>
<evidence type="ECO:0000259" key="7">
    <source>
        <dbReference type="Pfam" id="PF08154"/>
    </source>
</evidence>
<evidence type="ECO:0000313" key="9">
    <source>
        <dbReference type="Proteomes" id="UP000007800"/>
    </source>
</evidence>
<dbReference type="PROSITE" id="PS50294">
    <property type="entry name" value="WD_REPEATS_REGION"/>
    <property type="match status" value="1"/>
</dbReference>
<dbReference type="Pfam" id="PF00400">
    <property type="entry name" value="WD40"/>
    <property type="match status" value="2"/>
</dbReference>
<dbReference type="InterPro" id="IPR036322">
    <property type="entry name" value="WD40_repeat_dom_sf"/>
</dbReference>
<dbReference type="FunCoup" id="C5KVY5">
    <property type="interactions" value="397"/>
</dbReference>
<dbReference type="AlphaFoldDB" id="C5KVY5"/>
<evidence type="ECO:0000256" key="4">
    <source>
        <dbReference type="ARBA" id="ARBA00023242"/>
    </source>
</evidence>
<feature type="repeat" description="WD" evidence="5">
    <location>
        <begin position="348"/>
        <end position="390"/>
    </location>
</feature>
<protein>
    <submittedName>
        <fullName evidence="8">WD-repeat protein, putative</fullName>
    </submittedName>
</protein>
<dbReference type="SUPFAM" id="SSF50978">
    <property type="entry name" value="WD40 repeat-like"/>
    <property type="match status" value="1"/>
</dbReference>
<feature type="domain" description="NLE" evidence="7">
    <location>
        <begin position="33"/>
        <end position="91"/>
    </location>
</feature>
<dbReference type="Proteomes" id="UP000007800">
    <property type="component" value="Unassembled WGS sequence"/>
</dbReference>
<name>C5KVY5_PERM5</name>
<dbReference type="InterPro" id="IPR015943">
    <property type="entry name" value="WD40/YVTN_repeat-like_dom_sf"/>
</dbReference>
<feature type="region of interest" description="Disordered" evidence="6">
    <location>
        <begin position="1"/>
        <end position="21"/>
    </location>
</feature>
<dbReference type="OMA" id="DHKYVEF"/>
<dbReference type="Pfam" id="PF08154">
    <property type="entry name" value="NLE"/>
    <property type="match status" value="1"/>
</dbReference>
<dbReference type="GeneID" id="9046710"/>
<dbReference type="PANTHER" id="PTHR19855">
    <property type="entry name" value="WD40 REPEAT PROTEIN 12, 37"/>
    <property type="match status" value="1"/>
</dbReference>
<comment type="subcellular location">
    <subcellularLocation>
        <location evidence="1">Nucleus</location>
    </subcellularLocation>
</comment>
<keyword evidence="9" id="KW-1185">Reference proteome</keyword>
<organism evidence="9">
    <name type="scientific">Perkinsus marinus (strain ATCC 50983 / TXsc)</name>
    <dbReference type="NCBI Taxonomy" id="423536"/>
    <lineage>
        <taxon>Eukaryota</taxon>
        <taxon>Sar</taxon>
        <taxon>Alveolata</taxon>
        <taxon>Perkinsozoa</taxon>
        <taxon>Perkinsea</taxon>
        <taxon>Perkinsida</taxon>
        <taxon>Perkinsidae</taxon>
        <taxon>Perkinsus</taxon>
    </lineage>
</organism>
<evidence type="ECO:0000256" key="3">
    <source>
        <dbReference type="ARBA" id="ARBA00022737"/>
    </source>
</evidence>
<reference evidence="8 9" key="1">
    <citation type="submission" date="2008-07" db="EMBL/GenBank/DDBJ databases">
        <authorList>
            <person name="El-Sayed N."/>
            <person name="Caler E."/>
            <person name="Inman J."/>
            <person name="Amedeo P."/>
            <person name="Hass B."/>
            <person name="Wortman J."/>
        </authorList>
    </citation>
    <scope>NUCLEOTIDE SEQUENCE [LARGE SCALE GENOMIC DNA]</scope>
    <source>
        <strain evidence="9">ATCC 50983 / TXsc</strain>
    </source>
</reference>
<keyword evidence="2 5" id="KW-0853">WD repeat</keyword>
<dbReference type="PROSITE" id="PS50082">
    <property type="entry name" value="WD_REPEATS_2"/>
    <property type="match status" value="1"/>
</dbReference>
<sequence>MAQSSPAADMNDVPGEGGEPAAPALITQVEGVFMTRLPEEYHIPEDPIVLEGDLSRSGLSAMLNDLLSFQEPVVFDFIINGQFLRTSLADFYKQYGLSSEVACNIEYVLAMPEPETAEVTQEDEWLSCIELLEGTQSGVYATGSMKGSWSLYTSEGHRKLFGQRDSDTSVLALAGREDTVVTGSRDGLVRFYALDESGKPPALVSSANNGIKGGVAAVTALTISSDGSIVVAGDAGGLLALYNVPSESSRDVAGPRVVFADHHMEACGVTRLVKVNTETVMSASLDSTLALWDILAAKRHAVLPCGRAATALAISSNRSGVCTGHDDGRVAYWDLRSSKDELELTQQYRTHERSITGVSWNPRSDYLVATSSLDGTVRLYDSRSARLPLQRCDLPQDTAVTGCTWCNDKIILSSGSDGKVRTHMIKPSLVE</sequence>
<dbReference type="RefSeq" id="XP_002779581.1">
    <property type="nucleotide sequence ID" value="XM_002779535.1"/>
</dbReference>
<dbReference type="PANTHER" id="PTHR19855:SF11">
    <property type="entry name" value="RIBOSOME BIOGENESIS PROTEIN WDR12"/>
    <property type="match status" value="1"/>
</dbReference>
<dbReference type="SMART" id="SM00320">
    <property type="entry name" value="WD40"/>
    <property type="match status" value="6"/>
</dbReference>
<dbReference type="Gene3D" id="2.130.10.10">
    <property type="entry name" value="YVTN repeat-like/Quinoprotein amine dehydrogenase"/>
    <property type="match status" value="2"/>
</dbReference>
<keyword evidence="4" id="KW-0539">Nucleus</keyword>
<dbReference type="OrthoDB" id="10261640at2759"/>
<dbReference type="InParanoid" id="C5KVY5"/>
<dbReference type="GO" id="GO:0005634">
    <property type="term" value="C:nucleus"/>
    <property type="evidence" value="ECO:0007669"/>
    <property type="project" value="UniProtKB-SubCell"/>
</dbReference>
<accession>C5KVY5</accession>
<evidence type="ECO:0000256" key="2">
    <source>
        <dbReference type="ARBA" id="ARBA00022574"/>
    </source>
</evidence>
<evidence type="ECO:0000256" key="6">
    <source>
        <dbReference type="SAM" id="MobiDB-lite"/>
    </source>
</evidence>
<gene>
    <name evidence="8" type="ORF">Pmar_PMAR020727</name>
</gene>
<evidence type="ECO:0000256" key="1">
    <source>
        <dbReference type="ARBA" id="ARBA00004123"/>
    </source>
</evidence>
<dbReference type="EMBL" id="GG676749">
    <property type="protein sequence ID" value="EER11376.1"/>
    <property type="molecule type" value="Genomic_DNA"/>
</dbReference>
<dbReference type="InterPro" id="IPR001680">
    <property type="entry name" value="WD40_rpt"/>
</dbReference>